<keyword evidence="4 5" id="KW-0472">Membrane</keyword>
<sequence>MSQSPKARREGLEAAPLGLVALIVVIVALTSLIAYWHVAYGLQAVVVDGRSMLPTLQTGDVVFIEKVNPVDIRVGDVVVYKFTGNFYGIYLNDALIIHRVIYKYYHNGILCFVTKGDNNPFPDPGYPSICGTVDINGYEVGGTPYFYVKGVVIGGQHPLVIPYIGGLSLMFHPSSQQP</sequence>
<dbReference type="PANTHER" id="PTHR10806:SF6">
    <property type="entry name" value="SIGNAL PEPTIDASE COMPLEX CATALYTIC SUBUNIT SEC11"/>
    <property type="match status" value="1"/>
</dbReference>
<dbReference type="InParanoid" id="D9Q0J8"/>
<dbReference type="NCBIfam" id="TIGR02228">
    <property type="entry name" value="sigpep_I_arch"/>
    <property type="match status" value="1"/>
</dbReference>
<dbReference type="EMBL" id="CP001742">
    <property type="protein sequence ID" value="ADL18836.1"/>
    <property type="molecule type" value="Genomic_DNA"/>
</dbReference>
<evidence type="ECO:0000256" key="3">
    <source>
        <dbReference type="ARBA" id="ARBA00022989"/>
    </source>
</evidence>
<organism evidence="7 8">
    <name type="scientific">Acidilobus saccharovorans (strain DSM 16705 / JCM 18335 / VKM B-2471 / 345-15)</name>
    <dbReference type="NCBI Taxonomy" id="666510"/>
    <lineage>
        <taxon>Archaea</taxon>
        <taxon>Thermoproteota</taxon>
        <taxon>Thermoprotei</taxon>
        <taxon>Acidilobales</taxon>
        <taxon>Acidilobaceae</taxon>
        <taxon>Acidilobus</taxon>
    </lineage>
</organism>
<proteinExistence type="predicted"/>
<keyword evidence="2 5" id="KW-0812">Transmembrane</keyword>
<dbReference type="MEROPS" id="S26.017"/>
<feature type="domain" description="Peptidase S26" evidence="6">
    <location>
        <begin position="24"/>
        <end position="100"/>
    </location>
</feature>
<dbReference type="HOGENOM" id="CLU_089996_4_0_2"/>
<keyword evidence="8" id="KW-1185">Reference proteome</keyword>
<accession>D9Q0J8</accession>
<evidence type="ECO:0000259" key="6">
    <source>
        <dbReference type="Pfam" id="PF10502"/>
    </source>
</evidence>
<dbReference type="eggNOG" id="arCOG01739">
    <property type="taxonomic scope" value="Archaea"/>
</dbReference>
<comment type="subcellular location">
    <subcellularLocation>
        <location evidence="1">Membrane</location>
    </subcellularLocation>
</comment>
<protein>
    <submittedName>
        <fullName evidence="7">Signal peptidase</fullName>
    </submittedName>
</protein>
<dbReference type="AlphaFoldDB" id="D9Q0J8"/>
<dbReference type="InterPro" id="IPR001733">
    <property type="entry name" value="Peptidase_S26B"/>
</dbReference>
<evidence type="ECO:0000313" key="7">
    <source>
        <dbReference type="EMBL" id="ADL18836.1"/>
    </source>
</evidence>
<dbReference type="STRING" id="666510.ASAC_0429"/>
<dbReference type="Pfam" id="PF10502">
    <property type="entry name" value="Peptidase_S26"/>
    <property type="match status" value="1"/>
</dbReference>
<feature type="transmembrane region" description="Helical" evidence="5">
    <location>
        <begin position="12"/>
        <end position="36"/>
    </location>
</feature>
<keyword evidence="3 5" id="KW-1133">Transmembrane helix</keyword>
<evidence type="ECO:0000256" key="4">
    <source>
        <dbReference type="ARBA" id="ARBA00023136"/>
    </source>
</evidence>
<evidence type="ECO:0000256" key="1">
    <source>
        <dbReference type="ARBA" id="ARBA00004370"/>
    </source>
</evidence>
<dbReference type="GO" id="GO:0004252">
    <property type="term" value="F:serine-type endopeptidase activity"/>
    <property type="evidence" value="ECO:0007669"/>
    <property type="project" value="InterPro"/>
</dbReference>
<dbReference type="KEGG" id="asc:ASAC_0429"/>
<evidence type="ECO:0000256" key="2">
    <source>
        <dbReference type="ARBA" id="ARBA00022692"/>
    </source>
</evidence>
<dbReference type="PANTHER" id="PTHR10806">
    <property type="entry name" value="SIGNAL PEPTIDASE COMPLEX CATALYTIC SUBUNIT SEC11"/>
    <property type="match status" value="1"/>
</dbReference>
<dbReference type="InterPro" id="IPR019533">
    <property type="entry name" value="Peptidase_S26"/>
</dbReference>
<evidence type="ECO:0000313" key="8">
    <source>
        <dbReference type="Proteomes" id="UP000000346"/>
    </source>
</evidence>
<dbReference type="Gene3D" id="2.10.109.10">
    <property type="entry name" value="Umud Fragment, subunit A"/>
    <property type="match status" value="1"/>
</dbReference>
<dbReference type="RefSeq" id="WP_013266348.1">
    <property type="nucleotide sequence ID" value="NC_014374.1"/>
</dbReference>
<dbReference type="InterPro" id="IPR036286">
    <property type="entry name" value="LexA/Signal_pep-like_sf"/>
</dbReference>
<gene>
    <name evidence="7" type="ordered locus">ASAC_0429</name>
</gene>
<dbReference type="Proteomes" id="UP000000346">
    <property type="component" value="Chromosome"/>
</dbReference>
<dbReference type="GO" id="GO:0006465">
    <property type="term" value="P:signal peptide processing"/>
    <property type="evidence" value="ECO:0007669"/>
    <property type="project" value="InterPro"/>
</dbReference>
<reference evidence="7 8" key="1">
    <citation type="journal article" date="2010" name="Appl. Environ. Microbiol.">
        <title>The genome sequence of the crenarchaeon Acidilobus saccharovorans supports a new order, Acidilobales, and suggests an important ecological role in terrestrial acidic hot springs.</title>
        <authorList>
            <person name="Mardanov A.V."/>
            <person name="Svetlitchnyi V.A."/>
            <person name="Beletsky A.V."/>
            <person name="Prokofeva M.I."/>
            <person name="Bonch-Osmolovskaya E.A."/>
            <person name="Ravin N.V."/>
            <person name="Skryabin K.G."/>
        </authorList>
    </citation>
    <scope>NUCLEOTIDE SEQUENCE [LARGE SCALE GENOMIC DNA]</scope>
    <source>
        <strain evidence="8">DSM 16705 / JCM 18335 / VKM B-2471 / 345-15</strain>
    </source>
</reference>
<dbReference type="PRINTS" id="PR00728">
    <property type="entry name" value="SIGNALPTASE"/>
</dbReference>
<evidence type="ECO:0000256" key="5">
    <source>
        <dbReference type="SAM" id="Phobius"/>
    </source>
</evidence>
<dbReference type="GeneID" id="25394700"/>
<dbReference type="GO" id="GO:0016020">
    <property type="term" value="C:membrane"/>
    <property type="evidence" value="ECO:0007669"/>
    <property type="project" value="UniProtKB-SubCell"/>
</dbReference>
<dbReference type="CDD" id="cd06530">
    <property type="entry name" value="S26_SPase_I"/>
    <property type="match status" value="1"/>
</dbReference>
<name>D9Q0J8_ACIS3</name>
<dbReference type="SUPFAM" id="SSF51306">
    <property type="entry name" value="LexA/Signal peptidase"/>
    <property type="match status" value="1"/>
</dbReference>
<dbReference type="OrthoDB" id="4822at2157"/>